<dbReference type="Pfam" id="PF03328">
    <property type="entry name" value="HpcH_HpaI"/>
    <property type="match status" value="1"/>
</dbReference>
<gene>
    <name evidence="7" type="ORF">DVS28_a0537</name>
</gene>
<dbReference type="GO" id="GO:0000287">
    <property type="term" value="F:magnesium ion binding"/>
    <property type="evidence" value="ECO:0007669"/>
    <property type="project" value="TreeGrafter"/>
</dbReference>
<dbReference type="SUPFAM" id="SSF51621">
    <property type="entry name" value="Phosphoenolpyruvate/pyruvate domain"/>
    <property type="match status" value="1"/>
</dbReference>
<dbReference type="KEGG" id="euz:DVS28_a0537"/>
<evidence type="ECO:0000256" key="1">
    <source>
        <dbReference type="ARBA" id="ARBA00001946"/>
    </source>
</evidence>
<evidence type="ECO:0000256" key="2">
    <source>
        <dbReference type="ARBA" id="ARBA00022723"/>
    </source>
</evidence>
<reference evidence="7 8" key="1">
    <citation type="submission" date="2018-09" db="EMBL/GenBank/DDBJ databases">
        <title>Complete genome sequence of Euzebya sp. DY32-46 isolated from seawater of Pacific Ocean.</title>
        <authorList>
            <person name="Xu L."/>
            <person name="Wu Y.-H."/>
            <person name="Xu X.-W."/>
        </authorList>
    </citation>
    <scope>NUCLEOTIDE SEQUENCE [LARGE SCALE GENOMIC DNA]</scope>
    <source>
        <strain evidence="7 8">DY32-46</strain>
    </source>
</reference>
<feature type="binding site" evidence="5">
    <location>
        <position position="161"/>
    </location>
    <ligand>
        <name>Mg(2+)</name>
        <dbReference type="ChEBI" id="CHEBI:18420"/>
    </ligand>
</feature>
<dbReference type="AlphaFoldDB" id="A0A346XSP7"/>
<feature type="binding site" evidence="4">
    <location>
        <position position="134"/>
    </location>
    <ligand>
        <name>substrate</name>
    </ligand>
</feature>
<organism evidence="7 8">
    <name type="scientific">Euzebya pacifica</name>
    <dbReference type="NCBI Taxonomy" id="1608957"/>
    <lineage>
        <taxon>Bacteria</taxon>
        <taxon>Bacillati</taxon>
        <taxon>Actinomycetota</taxon>
        <taxon>Nitriliruptoria</taxon>
        <taxon>Euzebyales</taxon>
    </lineage>
</organism>
<dbReference type="GO" id="GO:0006107">
    <property type="term" value="P:oxaloacetate metabolic process"/>
    <property type="evidence" value="ECO:0007669"/>
    <property type="project" value="TreeGrafter"/>
</dbReference>
<keyword evidence="2 5" id="KW-0479">Metal-binding</keyword>
<dbReference type="PANTHER" id="PTHR32308:SF1">
    <property type="entry name" value="HPCH_HPAI ALDOLASE_CITRATE LYASE DOMAIN-CONTAINING PROTEIN"/>
    <property type="match status" value="1"/>
</dbReference>
<evidence type="ECO:0000256" key="4">
    <source>
        <dbReference type="PIRSR" id="PIRSR015582-1"/>
    </source>
</evidence>
<dbReference type="Gene3D" id="3.20.20.60">
    <property type="entry name" value="Phosphoenolpyruvate-binding domains"/>
    <property type="match status" value="1"/>
</dbReference>
<keyword evidence="7" id="KW-0456">Lyase</keyword>
<feature type="binding site" evidence="5">
    <location>
        <position position="134"/>
    </location>
    <ligand>
        <name>Mg(2+)</name>
        <dbReference type="ChEBI" id="CHEBI:18420"/>
    </ligand>
</feature>
<keyword evidence="3 5" id="KW-0460">Magnesium</keyword>
<evidence type="ECO:0000256" key="5">
    <source>
        <dbReference type="PIRSR" id="PIRSR015582-2"/>
    </source>
</evidence>
<feature type="binding site" evidence="4">
    <location>
        <position position="71"/>
    </location>
    <ligand>
        <name>substrate</name>
    </ligand>
</feature>
<proteinExistence type="predicted"/>
<name>A0A346XSP7_9ACTN</name>
<dbReference type="OrthoDB" id="5172636at2"/>
<evidence type="ECO:0000259" key="6">
    <source>
        <dbReference type="Pfam" id="PF03328"/>
    </source>
</evidence>
<protein>
    <submittedName>
        <fullName evidence="7">Citrate lyase beta chain</fullName>
    </submittedName>
</protein>
<feature type="domain" description="HpcH/HpaI aldolase/citrate lyase" evidence="6">
    <location>
        <begin position="9"/>
        <end position="229"/>
    </location>
</feature>
<evidence type="ECO:0000313" key="7">
    <source>
        <dbReference type="EMBL" id="AXV05244.1"/>
    </source>
</evidence>
<dbReference type="EMBL" id="CP031165">
    <property type="protein sequence ID" value="AXV05244.1"/>
    <property type="molecule type" value="Genomic_DNA"/>
</dbReference>
<dbReference type="RefSeq" id="WP_114590076.1">
    <property type="nucleotide sequence ID" value="NZ_CAXIBR010000210.1"/>
</dbReference>
<evidence type="ECO:0000313" key="8">
    <source>
        <dbReference type="Proteomes" id="UP000264006"/>
    </source>
</evidence>
<dbReference type="GO" id="GO:0016829">
    <property type="term" value="F:lyase activity"/>
    <property type="evidence" value="ECO:0007669"/>
    <property type="project" value="UniProtKB-KW"/>
</dbReference>
<dbReference type="PANTHER" id="PTHR32308">
    <property type="entry name" value="LYASE BETA SUBUNIT, PUTATIVE (AFU_ORTHOLOGUE AFUA_4G13030)-RELATED"/>
    <property type="match status" value="1"/>
</dbReference>
<dbReference type="InterPro" id="IPR015813">
    <property type="entry name" value="Pyrv/PenolPyrv_kinase-like_dom"/>
</dbReference>
<keyword evidence="8" id="KW-1185">Reference proteome</keyword>
<dbReference type="PIRSF" id="PIRSF015582">
    <property type="entry name" value="Cit_lyase_B"/>
    <property type="match status" value="1"/>
</dbReference>
<sequence>MSTEPGLHRTYLYASGTKPRSMARAIASDADAVILDLEDSVAPEDKVAARGAVADFIATRAADATCDVHVRVNRWADGFDIDDVRAVVQPGVTALRLPKVQSVDEVRSLDALVAELEAAADMASGTIGFYPTVETASGAMLLGPVLEATTRTRRAAFGASDFVADISASGNDDVATMHVRSHMVMVSRASGKGMPIDSVFGHIDDVAGLVAGAKRAKSLGFFGKSVIHPSQVGPVNDVFTPDRAARNWARQIVSSLGAAEVHRSGLLMVDDELLDPGLVQRARAIVRLVDRLESRDT</sequence>
<dbReference type="Proteomes" id="UP000264006">
    <property type="component" value="Chromosome"/>
</dbReference>
<comment type="cofactor">
    <cofactor evidence="1">
        <name>Mg(2+)</name>
        <dbReference type="ChEBI" id="CHEBI:18420"/>
    </cofactor>
</comment>
<dbReference type="InterPro" id="IPR005000">
    <property type="entry name" value="Aldolase/citrate-lyase_domain"/>
</dbReference>
<dbReference type="InterPro" id="IPR011206">
    <property type="entry name" value="Citrate_lyase_beta/mcl1/mcl2"/>
</dbReference>
<evidence type="ECO:0000256" key="3">
    <source>
        <dbReference type="ARBA" id="ARBA00022842"/>
    </source>
</evidence>
<accession>A0A346XSP7</accession>
<dbReference type="InterPro" id="IPR040442">
    <property type="entry name" value="Pyrv_kinase-like_dom_sf"/>
</dbReference>